<evidence type="ECO:0000313" key="3">
    <source>
        <dbReference type="Proteomes" id="UP000799118"/>
    </source>
</evidence>
<dbReference type="InterPro" id="IPR009057">
    <property type="entry name" value="Homeodomain-like_sf"/>
</dbReference>
<name>A0A6A4HDZ3_9AGAR</name>
<evidence type="ECO:0000259" key="1">
    <source>
        <dbReference type="Pfam" id="PF13358"/>
    </source>
</evidence>
<proteinExistence type="predicted"/>
<dbReference type="OrthoDB" id="2266637at2759"/>
<protein>
    <recommendedName>
        <fullName evidence="1">Tc1-like transposase DDE domain-containing protein</fullName>
    </recommendedName>
</protein>
<keyword evidence="3" id="KW-1185">Reference proteome</keyword>
<dbReference type="InterPro" id="IPR038717">
    <property type="entry name" value="Tc1-like_DDE_dom"/>
</dbReference>
<dbReference type="SUPFAM" id="SSF46689">
    <property type="entry name" value="Homeodomain-like"/>
    <property type="match status" value="1"/>
</dbReference>
<accession>A0A6A4HDZ3</accession>
<dbReference type="Gene3D" id="3.30.420.10">
    <property type="entry name" value="Ribonuclease H-like superfamily/Ribonuclease H"/>
    <property type="match status" value="1"/>
</dbReference>
<dbReference type="AlphaFoldDB" id="A0A6A4HDZ3"/>
<reference evidence="2" key="1">
    <citation type="journal article" date="2019" name="Environ. Microbiol.">
        <title>Fungal ecological strategies reflected in gene transcription - a case study of two litter decomposers.</title>
        <authorList>
            <person name="Barbi F."/>
            <person name="Kohler A."/>
            <person name="Barry K."/>
            <person name="Baskaran P."/>
            <person name="Daum C."/>
            <person name="Fauchery L."/>
            <person name="Ihrmark K."/>
            <person name="Kuo A."/>
            <person name="LaButti K."/>
            <person name="Lipzen A."/>
            <person name="Morin E."/>
            <person name="Grigoriev I.V."/>
            <person name="Henrissat B."/>
            <person name="Lindahl B."/>
            <person name="Martin F."/>
        </authorList>
    </citation>
    <scope>NUCLEOTIDE SEQUENCE</scope>
    <source>
        <strain evidence="2">JB14</strain>
    </source>
</reference>
<gene>
    <name evidence="2" type="ORF">BT96DRAFT_958484</name>
</gene>
<dbReference type="InterPro" id="IPR036397">
    <property type="entry name" value="RNaseH_sf"/>
</dbReference>
<sequence length="239" mass="27249">MGNRKISQDMKYTALRMWESGWDLDDICSVLVVSPSSMYRWRAILEEFGDLNRPPSGLQTYLDELQWFLAVEHDIAISIPSLQSNLEKAGLTRKLLHKVAIERDYQPPIGQRADFEDVFVRGQRYTLCAAMSLKGYIATRVVEGSFDTSEYVSFLLDDVAPQMKPYPDEQSVLVMDNCCIHHSEVLKEALNSEGKSYLRRHGVMIRAGDNPILTLLDSCGCITEEMAYSWFHHAGYIVE</sequence>
<dbReference type="Pfam" id="PF13358">
    <property type="entry name" value="DDE_3"/>
    <property type="match status" value="1"/>
</dbReference>
<evidence type="ECO:0000313" key="2">
    <source>
        <dbReference type="EMBL" id="KAE9395467.1"/>
    </source>
</evidence>
<dbReference type="EMBL" id="ML769530">
    <property type="protein sequence ID" value="KAE9395467.1"/>
    <property type="molecule type" value="Genomic_DNA"/>
</dbReference>
<feature type="domain" description="Tc1-like transposase DDE" evidence="1">
    <location>
        <begin position="108"/>
        <end position="193"/>
    </location>
</feature>
<dbReference type="GO" id="GO:0003676">
    <property type="term" value="F:nucleic acid binding"/>
    <property type="evidence" value="ECO:0007669"/>
    <property type="project" value="InterPro"/>
</dbReference>
<dbReference type="Proteomes" id="UP000799118">
    <property type="component" value="Unassembled WGS sequence"/>
</dbReference>
<organism evidence="2 3">
    <name type="scientific">Gymnopus androsaceus JB14</name>
    <dbReference type="NCBI Taxonomy" id="1447944"/>
    <lineage>
        <taxon>Eukaryota</taxon>
        <taxon>Fungi</taxon>
        <taxon>Dikarya</taxon>
        <taxon>Basidiomycota</taxon>
        <taxon>Agaricomycotina</taxon>
        <taxon>Agaricomycetes</taxon>
        <taxon>Agaricomycetidae</taxon>
        <taxon>Agaricales</taxon>
        <taxon>Marasmiineae</taxon>
        <taxon>Omphalotaceae</taxon>
        <taxon>Gymnopus</taxon>
    </lineage>
</organism>